<sequence>MKYSPYKTTLSEYDKWGMLCQLVTWQMGCAAISAVIPLCNMFIFC</sequence>
<reference evidence="2" key="1">
    <citation type="submission" date="2014-11" db="EMBL/GenBank/DDBJ databases">
        <authorList>
            <person name="Amaro Gonzalez C."/>
        </authorList>
    </citation>
    <scope>NUCLEOTIDE SEQUENCE</scope>
</reference>
<keyword evidence="1" id="KW-0812">Transmembrane</keyword>
<keyword evidence="1" id="KW-0472">Membrane</keyword>
<dbReference type="EMBL" id="GBXM01001174">
    <property type="protein sequence ID" value="JAI07404.1"/>
    <property type="molecule type" value="Transcribed_RNA"/>
</dbReference>
<evidence type="ECO:0000256" key="1">
    <source>
        <dbReference type="SAM" id="Phobius"/>
    </source>
</evidence>
<evidence type="ECO:0000313" key="2">
    <source>
        <dbReference type="EMBL" id="JAI07404.1"/>
    </source>
</evidence>
<reference evidence="2" key="2">
    <citation type="journal article" date="2015" name="Fish Shellfish Immunol.">
        <title>Early steps in the European eel (Anguilla anguilla)-Vibrio vulnificus interaction in the gills: Role of the RtxA13 toxin.</title>
        <authorList>
            <person name="Callol A."/>
            <person name="Pajuelo D."/>
            <person name="Ebbesson L."/>
            <person name="Teles M."/>
            <person name="MacKenzie S."/>
            <person name="Amaro C."/>
        </authorList>
    </citation>
    <scope>NUCLEOTIDE SEQUENCE</scope>
</reference>
<protein>
    <submittedName>
        <fullName evidence="2">Uncharacterized protein</fullName>
    </submittedName>
</protein>
<proteinExistence type="predicted"/>
<name>A0A0E9Y0E7_ANGAN</name>
<keyword evidence="1" id="KW-1133">Transmembrane helix</keyword>
<feature type="transmembrane region" description="Helical" evidence="1">
    <location>
        <begin position="23"/>
        <end position="44"/>
    </location>
</feature>
<accession>A0A0E9Y0E7</accession>
<organism evidence="2">
    <name type="scientific">Anguilla anguilla</name>
    <name type="common">European freshwater eel</name>
    <name type="synonym">Muraena anguilla</name>
    <dbReference type="NCBI Taxonomy" id="7936"/>
    <lineage>
        <taxon>Eukaryota</taxon>
        <taxon>Metazoa</taxon>
        <taxon>Chordata</taxon>
        <taxon>Craniata</taxon>
        <taxon>Vertebrata</taxon>
        <taxon>Euteleostomi</taxon>
        <taxon>Actinopterygii</taxon>
        <taxon>Neopterygii</taxon>
        <taxon>Teleostei</taxon>
        <taxon>Anguilliformes</taxon>
        <taxon>Anguillidae</taxon>
        <taxon>Anguilla</taxon>
    </lineage>
</organism>
<dbReference type="AlphaFoldDB" id="A0A0E9Y0E7"/>